<keyword evidence="3" id="KW-1185">Reference proteome</keyword>
<comment type="caution">
    <text evidence="2">The sequence shown here is derived from an EMBL/GenBank/DDBJ whole genome shotgun (WGS) entry which is preliminary data.</text>
</comment>
<accession>A0AAE3VXQ2</accession>
<dbReference type="EMBL" id="JAUSUZ010000001">
    <property type="protein sequence ID" value="MDQ0366148.1"/>
    <property type="molecule type" value="Genomic_DNA"/>
</dbReference>
<keyword evidence="1" id="KW-0472">Membrane</keyword>
<reference evidence="2 3" key="1">
    <citation type="submission" date="2023-07" db="EMBL/GenBank/DDBJ databases">
        <title>Sequencing the genomes of 1000 actinobacteria strains.</title>
        <authorList>
            <person name="Klenk H.-P."/>
        </authorList>
    </citation>
    <scope>NUCLEOTIDE SEQUENCE [LARGE SCALE GENOMIC DNA]</scope>
    <source>
        <strain evidence="2 3">DSM 44709</strain>
    </source>
</reference>
<proteinExistence type="predicted"/>
<dbReference type="AlphaFoldDB" id="A0AAE3VXQ2"/>
<evidence type="ECO:0000313" key="3">
    <source>
        <dbReference type="Proteomes" id="UP001240236"/>
    </source>
</evidence>
<protein>
    <submittedName>
        <fullName evidence="2">Cytochrome bd-type quinol oxidase subunit 2</fullName>
    </submittedName>
</protein>
<evidence type="ECO:0000256" key="1">
    <source>
        <dbReference type="SAM" id="Phobius"/>
    </source>
</evidence>
<keyword evidence="1" id="KW-1133">Transmembrane helix</keyword>
<name>A0AAE3VXQ2_9ACTN</name>
<gene>
    <name evidence="2" type="ORF">J2S42_002817</name>
</gene>
<keyword evidence="1" id="KW-0812">Transmembrane</keyword>
<feature type="transmembrane region" description="Helical" evidence="1">
    <location>
        <begin position="12"/>
        <end position="33"/>
    </location>
</feature>
<dbReference type="RefSeq" id="WP_307239266.1">
    <property type="nucleotide sequence ID" value="NZ_JAUSUZ010000001.1"/>
</dbReference>
<dbReference type="Proteomes" id="UP001240236">
    <property type="component" value="Unassembled WGS sequence"/>
</dbReference>
<sequence length="87" mass="9946">MVFEQFNARRLAIGAGVGLPLIALWTVLLSATIPYDFMVHFMSMVLLSLVPFAIVSFILVWARRHRSRPPRHRDHCAECGQPIHHPE</sequence>
<organism evidence="2 3">
    <name type="scientific">Catenuloplanes indicus</name>
    <dbReference type="NCBI Taxonomy" id="137267"/>
    <lineage>
        <taxon>Bacteria</taxon>
        <taxon>Bacillati</taxon>
        <taxon>Actinomycetota</taxon>
        <taxon>Actinomycetes</taxon>
        <taxon>Micromonosporales</taxon>
        <taxon>Micromonosporaceae</taxon>
        <taxon>Catenuloplanes</taxon>
    </lineage>
</organism>
<evidence type="ECO:0000313" key="2">
    <source>
        <dbReference type="EMBL" id="MDQ0366148.1"/>
    </source>
</evidence>
<feature type="transmembrane region" description="Helical" evidence="1">
    <location>
        <begin position="39"/>
        <end position="62"/>
    </location>
</feature>